<evidence type="ECO:0000313" key="1">
    <source>
        <dbReference type="EMBL" id="CAA0123672.1"/>
    </source>
</evidence>
<dbReference type="EMBL" id="CACSIO010000056">
    <property type="protein sequence ID" value="CAA0123672.1"/>
    <property type="molecule type" value="Genomic_DNA"/>
</dbReference>
<gene>
    <name evidence="1" type="ORF">OPDIPICF_02847</name>
</gene>
<keyword evidence="2" id="KW-1185">Reference proteome</keyword>
<dbReference type="Proteomes" id="UP000441399">
    <property type="component" value="Unassembled WGS sequence"/>
</dbReference>
<organism evidence="1 2">
    <name type="scientific">BD1-7 clade bacterium</name>
    <dbReference type="NCBI Taxonomy" id="2029982"/>
    <lineage>
        <taxon>Bacteria</taxon>
        <taxon>Pseudomonadati</taxon>
        <taxon>Pseudomonadota</taxon>
        <taxon>Gammaproteobacteria</taxon>
        <taxon>Cellvibrionales</taxon>
        <taxon>Spongiibacteraceae</taxon>
        <taxon>BD1-7 clade</taxon>
    </lineage>
</organism>
<evidence type="ECO:0000313" key="2">
    <source>
        <dbReference type="Proteomes" id="UP000441399"/>
    </source>
</evidence>
<name>A0A5S9QXD3_9GAMM</name>
<reference evidence="1 2" key="1">
    <citation type="submission" date="2019-11" db="EMBL/GenBank/DDBJ databases">
        <authorList>
            <person name="Holert J."/>
        </authorList>
    </citation>
    <scope>NUCLEOTIDE SEQUENCE [LARGE SCALE GENOMIC DNA]</scope>
    <source>
        <strain evidence="1">SB11_3</strain>
    </source>
</reference>
<sequence>MPEITPHASSSLFHYGMGLQPICRPHSERAPTVRLPAYYDRW</sequence>
<accession>A0A5S9QXD3</accession>
<dbReference type="AlphaFoldDB" id="A0A5S9QXD3"/>
<proteinExistence type="predicted"/>
<protein>
    <submittedName>
        <fullName evidence="1">Uncharacterized protein</fullName>
    </submittedName>
</protein>